<dbReference type="InterPro" id="IPR013083">
    <property type="entry name" value="Znf_RING/FYVE/PHD"/>
</dbReference>
<name>A0A6A5RLX3_9PLEO</name>
<evidence type="ECO:0000256" key="1">
    <source>
        <dbReference type="SAM" id="MobiDB-lite"/>
    </source>
</evidence>
<organism evidence="2 3">
    <name type="scientific">Didymella exigua CBS 183.55</name>
    <dbReference type="NCBI Taxonomy" id="1150837"/>
    <lineage>
        <taxon>Eukaryota</taxon>
        <taxon>Fungi</taxon>
        <taxon>Dikarya</taxon>
        <taxon>Ascomycota</taxon>
        <taxon>Pezizomycotina</taxon>
        <taxon>Dothideomycetes</taxon>
        <taxon>Pleosporomycetidae</taxon>
        <taxon>Pleosporales</taxon>
        <taxon>Pleosporineae</taxon>
        <taxon>Didymellaceae</taxon>
        <taxon>Didymella</taxon>
    </lineage>
</organism>
<proteinExistence type="predicted"/>
<sequence length="906" mass="102548">MVNSLLFRWEDSQALQHHCGFCERPLSHPGARASCFGTHSEPCHRFHQAMFMRNRAHICNYCGTIDEAHYKRHHDLLVQLRSIYESCGESDWTIVPVEPGDPRRGQMVNGETGNLSPTPEDTSISKRERKDAKCLARAANRTKFVTQEEIRYVDSVLHPSEDVANSDGASPANTEEMQLIEEHLRYNANVYNSQSSRKALRQFAKIPDVDVDFESEVERVLDTFRITELVKRNLRNRGLQGKELKTFENLVDAFRNAVVEDLVLLKKDMMEVRMRRAGYLRYTNKAAYNIVEDRYNEKDWKTGERIISSASESSGFSSPFEELVSSPSEVIDSSNPILKTTSSPDRRHLQHVHTRISGDDGLGQRVIEPYHAPLLPLTPNAAPKKPPILHLKVVESKENRVPAGMANRGWLRRDVARQIPFDQPSSVPEDDGLSPSRPRVKSTTAGTSRTPLKPVWDKTTSIGSPGQLARRIDEVHFPSLNLTAENPRFPSIPLDALAVQPPREDFTTSLRGPERLITPIEDTDGGHPAVSQKKAKKTQRETKRKAKKIESPEEISRPTAEEEASFGQAVRDPCKESPTSSSDQDDSNLADEMSPQSFGDPVVELNDGGKDDVSIVAIAEQVVVNTSTSPSITSIPHTTHGKHDHWIRFVRAFTVDQLTVPLLQSFEGCSHGSSCRFESHDVPDCPFHEPHCSCVDPVLDQCHLMYPGRQPCTAGPYNRAQGRRLMAMYEQQDLTKGRVMLVDDDLVPYFLDLNTLQNKPKLGSMPPRLLREHTEFLDGYDRGPLIKQEIEFERLFAKNMAFKHGLTTKMLQGIQQQNDNVKGSVQLCYCRTAVMPKVSEIKKEFGNGFVSCMYRKCEFGGIFHKRCVKKLGVEKVSRWYCTACEKKMKVTSQMKRRELRRRWLHG</sequence>
<evidence type="ECO:0000313" key="3">
    <source>
        <dbReference type="Proteomes" id="UP000800082"/>
    </source>
</evidence>
<protein>
    <recommendedName>
        <fullName evidence="4">Zinc finger PHD-type domain-containing protein</fullName>
    </recommendedName>
</protein>
<dbReference type="Proteomes" id="UP000800082">
    <property type="component" value="Unassembled WGS sequence"/>
</dbReference>
<feature type="compositionally biased region" description="Basic and acidic residues" evidence="1">
    <location>
        <begin position="548"/>
        <end position="560"/>
    </location>
</feature>
<feature type="compositionally biased region" description="Basic residues" evidence="1">
    <location>
        <begin position="533"/>
        <end position="547"/>
    </location>
</feature>
<dbReference type="OrthoDB" id="3642840at2759"/>
<feature type="compositionally biased region" description="Polar residues" evidence="1">
    <location>
        <begin position="441"/>
        <end position="450"/>
    </location>
</feature>
<dbReference type="GeneID" id="54344293"/>
<feature type="region of interest" description="Disordered" evidence="1">
    <location>
        <begin position="421"/>
        <end position="464"/>
    </location>
</feature>
<keyword evidence="3" id="KW-1185">Reference proteome</keyword>
<dbReference type="Gene3D" id="3.30.40.10">
    <property type="entry name" value="Zinc/RING finger domain, C3HC4 (zinc finger)"/>
    <property type="match status" value="1"/>
</dbReference>
<feature type="region of interest" description="Disordered" evidence="1">
    <location>
        <begin position="505"/>
        <end position="606"/>
    </location>
</feature>
<feature type="compositionally biased region" description="Polar residues" evidence="1">
    <location>
        <begin position="109"/>
        <end position="122"/>
    </location>
</feature>
<evidence type="ECO:0008006" key="4">
    <source>
        <dbReference type="Google" id="ProtNLM"/>
    </source>
</evidence>
<evidence type="ECO:0000313" key="2">
    <source>
        <dbReference type="EMBL" id="KAF1928108.1"/>
    </source>
</evidence>
<feature type="region of interest" description="Disordered" evidence="1">
    <location>
        <begin position="95"/>
        <end position="129"/>
    </location>
</feature>
<reference evidence="2" key="1">
    <citation type="journal article" date="2020" name="Stud. Mycol.">
        <title>101 Dothideomycetes genomes: a test case for predicting lifestyles and emergence of pathogens.</title>
        <authorList>
            <person name="Haridas S."/>
            <person name="Albert R."/>
            <person name="Binder M."/>
            <person name="Bloem J."/>
            <person name="Labutti K."/>
            <person name="Salamov A."/>
            <person name="Andreopoulos B."/>
            <person name="Baker S."/>
            <person name="Barry K."/>
            <person name="Bills G."/>
            <person name="Bluhm B."/>
            <person name="Cannon C."/>
            <person name="Castanera R."/>
            <person name="Culley D."/>
            <person name="Daum C."/>
            <person name="Ezra D."/>
            <person name="Gonzalez J."/>
            <person name="Henrissat B."/>
            <person name="Kuo A."/>
            <person name="Liang C."/>
            <person name="Lipzen A."/>
            <person name="Lutzoni F."/>
            <person name="Magnuson J."/>
            <person name="Mondo S."/>
            <person name="Nolan M."/>
            <person name="Ohm R."/>
            <person name="Pangilinan J."/>
            <person name="Park H.-J."/>
            <person name="Ramirez L."/>
            <person name="Alfaro M."/>
            <person name="Sun H."/>
            <person name="Tritt A."/>
            <person name="Yoshinaga Y."/>
            <person name="Zwiers L.-H."/>
            <person name="Turgeon B."/>
            <person name="Goodwin S."/>
            <person name="Spatafora J."/>
            <person name="Crous P."/>
            <person name="Grigoriev I."/>
        </authorList>
    </citation>
    <scope>NUCLEOTIDE SEQUENCE</scope>
    <source>
        <strain evidence="2">CBS 183.55</strain>
    </source>
</reference>
<dbReference type="EMBL" id="ML978970">
    <property type="protein sequence ID" value="KAF1928108.1"/>
    <property type="molecule type" value="Genomic_DNA"/>
</dbReference>
<dbReference type="RefSeq" id="XP_033448360.1">
    <property type="nucleotide sequence ID" value="XM_033586647.1"/>
</dbReference>
<gene>
    <name evidence="2" type="ORF">M421DRAFT_101453</name>
</gene>
<accession>A0A6A5RLX3</accession>
<dbReference type="AlphaFoldDB" id="A0A6A5RLX3"/>